<comment type="caution">
    <text evidence="1">The sequence shown here is derived from an EMBL/GenBank/DDBJ whole genome shotgun (WGS) entry which is preliminary data.</text>
</comment>
<evidence type="ECO:0000313" key="1">
    <source>
        <dbReference type="EMBL" id="MBF4768572.1"/>
    </source>
</evidence>
<gene>
    <name evidence="1" type="ORF">ISU10_12440</name>
</gene>
<dbReference type="EMBL" id="JADKPO010000015">
    <property type="protein sequence ID" value="MBF4768572.1"/>
    <property type="molecule type" value="Genomic_DNA"/>
</dbReference>
<dbReference type="Pfam" id="PF05331">
    <property type="entry name" value="DUF742"/>
    <property type="match status" value="1"/>
</dbReference>
<organism evidence="1 2">
    <name type="scientific">Nocardioides agariphilus</name>
    <dbReference type="NCBI Taxonomy" id="433664"/>
    <lineage>
        <taxon>Bacteria</taxon>
        <taxon>Bacillati</taxon>
        <taxon>Actinomycetota</taxon>
        <taxon>Actinomycetes</taxon>
        <taxon>Propionibacteriales</taxon>
        <taxon>Nocardioidaceae</taxon>
        <taxon>Nocardioides</taxon>
    </lineage>
</organism>
<keyword evidence="2" id="KW-1185">Reference proteome</keyword>
<reference evidence="1" key="1">
    <citation type="submission" date="2020-11" db="EMBL/GenBank/DDBJ databases">
        <title>Nocardioides cynanchi sp. nov., isolated from soil of rhizosphere of Cynanchum wilfordii.</title>
        <authorList>
            <person name="Lee J.-S."/>
            <person name="Suh M.K."/>
            <person name="Kim J.-S."/>
        </authorList>
    </citation>
    <scope>NUCLEOTIDE SEQUENCE</scope>
    <source>
        <strain evidence="1">KCTC 19276</strain>
    </source>
</reference>
<evidence type="ECO:0000313" key="2">
    <source>
        <dbReference type="Proteomes" id="UP000660668"/>
    </source>
</evidence>
<sequence length="128" mass="14113">MSLIEPDPWGRYSDEEPAARIVRPYTITAGRTKSTVDLPMEATLVLDPSALQREWGSDAQGRIVEICDRKSVAEVSAAVKMPIGVVRVVLGDLVEQGYVAVQATLNDSSSRDERLDLIERTLRGLRAF</sequence>
<dbReference type="InterPro" id="IPR007995">
    <property type="entry name" value="DUF742"/>
</dbReference>
<dbReference type="AlphaFoldDB" id="A0A930VKZ4"/>
<dbReference type="RefSeq" id="WP_194696727.1">
    <property type="nucleotide sequence ID" value="NZ_JADKPO010000015.1"/>
</dbReference>
<dbReference type="PANTHER" id="PTHR36221:SF1">
    <property type="entry name" value="DUF742 DOMAIN-CONTAINING PROTEIN"/>
    <property type="match status" value="1"/>
</dbReference>
<dbReference type="Proteomes" id="UP000660668">
    <property type="component" value="Unassembled WGS sequence"/>
</dbReference>
<name>A0A930VKZ4_9ACTN</name>
<accession>A0A930VKZ4</accession>
<protein>
    <submittedName>
        <fullName evidence="1">DUF742 domain-containing protein</fullName>
    </submittedName>
</protein>
<dbReference type="PANTHER" id="PTHR36221">
    <property type="entry name" value="DUF742 DOMAIN-CONTAINING PROTEIN"/>
    <property type="match status" value="1"/>
</dbReference>
<proteinExistence type="predicted"/>